<dbReference type="PRINTS" id="PR00813">
    <property type="entry name" value="BCTERIALGSPG"/>
</dbReference>
<sequence>MRKSPKKRAFTLVELMVAMAIIAVLMGLAAFGIAQALRTLRDDQRRNAVRDVETALNAYYADNAEYPAAITLSVNQVTITANLVVPLEGVAKATGNANPTADNTPYCYALTTDGYKIGAKLESGQWYVQGTGVADTCVDADIITPT</sequence>
<accession>A0A955KYP9</accession>
<evidence type="ECO:0000313" key="2">
    <source>
        <dbReference type="EMBL" id="MCA9378977.1"/>
    </source>
</evidence>
<dbReference type="GO" id="GO:0015628">
    <property type="term" value="P:protein secretion by the type II secretion system"/>
    <property type="evidence" value="ECO:0007669"/>
    <property type="project" value="InterPro"/>
</dbReference>
<dbReference type="SUPFAM" id="SSF54523">
    <property type="entry name" value="Pili subunits"/>
    <property type="match status" value="1"/>
</dbReference>
<dbReference type="AlphaFoldDB" id="A0A955KYP9"/>
<evidence type="ECO:0000256" key="1">
    <source>
        <dbReference type="ARBA" id="ARBA00022481"/>
    </source>
</evidence>
<evidence type="ECO:0000313" key="3">
    <source>
        <dbReference type="Proteomes" id="UP000760819"/>
    </source>
</evidence>
<dbReference type="GO" id="GO:0015627">
    <property type="term" value="C:type II protein secretion system complex"/>
    <property type="evidence" value="ECO:0007669"/>
    <property type="project" value="InterPro"/>
</dbReference>
<reference evidence="2" key="1">
    <citation type="submission" date="2020-04" db="EMBL/GenBank/DDBJ databases">
        <authorList>
            <person name="Zhang T."/>
        </authorList>
    </citation>
    <scope>NUCLEOTIDE SEQUENCE</scope>
    <source>
        <strain evidence="2">HKST-UBA12</strain>
    </source>
</reference>
<protein>
    <submittedName>
        <fullName evidence="2">Type II secretion system protein</fullName>
    </submittedName>
</protein>
<keyword evidence="1" id="KW-0488">Methylation</keyword>
<dbReference type="Gene3D" id="3.30.700.10">
    <property type="entry name" value="Glycoprotein, Type 4 Pilin"/>
    <property type="match status" value="1"/>
</dbReference>
<dbReference type="Proteomes" id="UP000760819">
    <property type="component" value="Unassembled WGS sequence"/>
</dbReference>
<name>A0A955KYP9_9BACT</name>
<dbReference type="PANTHER" id="PTHR30093">
    <property type="entry name" value="GENERAL SECRETION PATHWAY PROTEIN G"/>
    <property type="match status" value="1"/>
</dbReference>
<gene>
    <name evidence="2" type="ORF">KC640_00975</name>
</gene>
<dbReference type="InterPro" id="IPR000983">
    <property type="entry name" value="Bac_GSPG_pilin"/>
</dbReference>
<dbReference type="EMBL" id="JAGQLI010000051">
    <property type="protein sequence ID" value="MCA9378977.1"/>
    <property type="molecule type" value="Genomic_DNA"/>
</dbReference>
<dbReference type="InterPro" id="IPR012902">
    <property type="entry name" value="N_methyl_site"/>
</dbReference>
<proteinExistence type="predicted"/>
<reference evidence="2" key="2">
    <citation type="journal article" date="2021" name="Microbiome">
        <title>Successional dynamics and alternative stable states in a saline activated sludge microbial community over 9 years.</title>
        <authorList>
            <person name="Wang Y."/>
            <person name="Ye J."/>
            <person name="Ju F."/>
            <person name="Liu L."/>
            <person name="Boyd J.A."/>
            <person name="Deng Y."/>
            <person name="Parks D.H."/>
            <person name="Jiang X."/>
            <person name="Yin X."/>
            <person name="Woodcroft B.J."/>
            <person name="Tyson G.W."/>
            <person name="Hugenholtz P."/>
            <person name="Polz M.F."/>
            <person name="Zhang T."/>
        </authorList>
    </citation>
    <scope>NUCLEOTIDE SEQUENCE</scope>
    <source>
        <strain evidence="2">HKST-UBA12</strain>
    </source>
</reference>
<organism evidence="2 3">
    <name type="scientific">Candidatus Dojkabacteria bacterium</name>
    <dbReference type="NCBI Taxonomy" id="2099670"/>
    <lineage>
        <taxon>Bacteria</taxon>
        <taxon>Candidatus Dojkabacteria</taxon>
    </lineage>
</organism>
<comment type="caution">
    <text evidence="2">The sequence shown here is derived from an EMBL/GenBank/DDBJ whole genome shotgun (WGS) entry which is preliminary data.</text>
</comment>
<dbReference type="Pfam" id="PF07963">
    <property type="entry name" value="N_methyl"/>
    <property type="match status" value="1"/>
</dbReference>
<dbReference type="InterPro" id="IPR045584">
    <property type="entry name" value="Pilin-like"/>
</dbReference>
<dbReference type="NCBIfam" id="TIGR02532">
    <property type="entry name" value="IV_pilin_GFxxxE"/>
    <property type="match status" value="1"/>
</dbReference>